<sequence>MLGESDAICSPRRLQQLVHRQQWRDARSYLCRFLPPPVGTERLSVEAHVLHCFLGVHTVLASIVAGVKEDPAYSQYLSHDRTVSYGAVRIRSIILSILCARQQVRTSIDWECVRYKAADIIYDLVSRTPELKDLILMPGNRMKPHNVLPIGFGFRGRRHLKKRTRRARASALAKVYIGRQRSLPAISDPSQESYDELTVSKALDWVADIVDECLKAGRRPESHPVR</sequence>
<dbReference type="Proteomes" id="UP000823388">
    <property type="component" value="Chromosome 7N"/>
</dbReference>
<organism evidence="1 2">
    <name type="scientific">Panicum virgatum</name>
    <name type="common">Blackwell switchgrass</name>
    <dbReference type="NCBI Taxonomy" id="38727"/>
    <lineage>
        <taxon>Eukaryota</taxon>
        <taxon>Viridiplantae</taxon>
        <taxon>Streptophyta</taxon>
        <taxon>Embryophyta</taxon>
        <taxon>Tracheophyta</taxon>
        <taxon>Spermatophyta</taxon>
        <taxon>Magnoliopsida</taxon>
        <taxon>Liliopsida</taxon>
        <taxon>Poales</taxon>
        <taxon>Poaceae</taxon>
        <taxon>PACMAD clade</taxon>
        <taxon>Panicoideae</taxon>
        <taxon>Panicodae</taxon>
        <taxon>Paniceae</taxon>
        <taxon>Panicinae</taxon>
        <taxon>Panicum</taxon>
        <taxon>Panicum sect. Hiantes</taxon>
    </lineage>
</organism>
<dbReference type="EMBL" id="CM029050">
    <property type="protein sequence ID" value="KAG2566876.1"/>
    <property type="molecule type" value="Genomic_DNA"/>
</dbReference>
<evidence type="ECO:0000313" key="2">
    <source>
        <dbReference type="Proteomes" id="UP000823388"/>
    </source>
</evidence>
<keyword evidence="2" id="KW-1185">Reference proteome</keyword>
<reference evidence="1 2" key="1">
    <citation type="submission" date="2020-05" db="EMBL/GenBank/DDBJ databases">
        <title>WGS assembly of Panicum virgatum.</title>
        <authorList>
            <person name="Lovell J.T."/>
            <person name="Jenkins J."/>
            <person name="Shu S."/>
            <person name="Juenger T.E."/>
            <person name="Schmutz J."/>
        </authorList>
    </citation>
    <scope>NUCLEOTIDE SEQUENCE [LARGE SCALE GENOMIC DNA]</scope>
    <source>
        <strain evidence="2">cv. AP13</strain>
    </source>
</reference>
<dbReference type="PANTHER" id="PTHR36478:SF10">
    <property type="entry name" value="ELYS-LIKE DOMAIN-CONTAINING PROTEIN"/>
    <property type="match status" value="1"/>
</dbReference>
<evidence type="ECO:0000313" key="1">
    <source>
        <dbReference type="EMBL" id="KAG2566876.1"/>
    </source>
</evidence>
<protein>
    <submittedName>
        <fullName evidence="1">Uncharacterized protein</fullName>
    </submittedName>
</protein>
<name>A0A8T0Q7B9_PANVG</name>
<comment type="caution">
    <text evidence="1">The sequence shown here is derived from an EMBL/GenBank/DDBJ whole genome shotgun (WGS) entry which is preliminary data.</text>
</comment>
<proteinExistence type="predicted"/>
<dbReference type="AlphaFoldDB" id="A0A8T0Q7B9"/>
<accession>A0A8T0Q7B9</accession>
<dbReference type="PANTHER" id="PTHR36478">
    <property type="entry name" value="OS04G0614237 PROTEIN-RELATED"/>
    <property type="match status" value="1"/>
</dbReference>
<gene>
    <name evidence="1" type="ORF">PVAP13_7NG236300</name>
</gene>